<dbReference type="Proteomes" id="UP000299102">
    <property type="component" value="Unassembled WGS sequence"/>
</dbReference>
<dbReference type="EMBL" id="BGZK01000532">
    <property type="protein sequence ID" value="GBP48874.1"/>
    <property type="molecule type" value="Genomic_DNA"/>
</dbReference>
<organism evidence="2 3">
    <name type="scientific">Eumeta variegata</name>
    <name type="common">Bagworm moth</name>
    <name type="synonym">Eumeta japonica</name>
    <dbReference type="NCBI Taxonomy" id="151549"/>
    <lineage>
        <taxon>Eukaryota</taxon>
        <taxon>Metazoa</taxon>
        <taxon>Ecdysozoa</taxon>
        <taxon>Arthropoda</taxon>
        <taxon>Hexapoda</taxon>
        <taxon>Insecta</taxon>
        <taxon>Pterygota</taxon>
        <taxon>Neoptera</taxon>
        <taxon>Endopterygota</taxon>
        <taxon>Lepidoptera</taxon>
        <taxon>Glossata</taxon>
        <taxon>Ditrysia</taxon>
        <taxon>Tineoidea</taxon>
        <taxon>Psychidae</taxon>
        <taxon>Oiketicinae</taxon>
        <taxon>Eumeta</taxon>
    </lineage>
</organism>
<keyword evidence="1" id="KW-0812">Transmembrane</keyword>
<keyword evidence="3" id="KW-1185">Reference proteome</keyword>
<proteinExistence type="predicted"/>
<comment type="caution">
    <text evidence="2">The sequence shown here is derived from an EMBL/GenBank/DDBJ whole genome shotgun (WGS) entry which is preliminary data.</text>
</comment>
<evidence type="ECO:0000313" key="3">
    <source>
        <dbReference type="Proteomes" id="UP000299102"/>
    </source>
</evidence>
<gene>
    <name evidence="2" type="ORF">EVAR_98058_1</name>
</gene>
<sequence length="97" mass="10890">MNKARLWLCAGAHRHANPESSSCYLSHSLLLPGMAVSFYFILPTPKPQYPSDLPTSYPSYFLRNSQNLMLAEIKEILPQDTGFATQSLTGRGRDKFP</sequence>
<keyword evidence="1" id="KW-0472">Membrane</keyword>
<feature type="transmembrane region" description="Helical" evidence="1">
    <location>
        <begin position="24"/>
        <end position="42"/>
    </location>
</feature>
<evidence type="ECO:0000256" key="1">
    <source>
        <dbReference type="SAM" id="Phobius"/>
    </source>
</evidence>
<keyword evidence="1" id="KW-1133">Transmembrane helix</keyword>
<evidence type="ECO:0000313" key="2">
    <source>
        <dbReference type="EMBL" id="GBP48874.1"/>
    </source>
</evidence>
<protein>
    <submittedName>
        <fullName evidence="2">Uncharacterized protein</fullName>
    </submittedName>
</protein>
<name>A0A4C1WFC0_EUMVA</name>
<dbReference type="AlphaFoldDB" id="A0A4C1WFC0"/>
<accession>A0A4C1WFC0</accession>
<reference evidence="2 3" key="1">
    <citation type="journal article" date="2019" name="Commun. Biol.">
        <title>The bagworm genome reveals a unique fibroin gene that provides high tensile strength.</title>
        <authorList>
            <person name="Kono N."/>
            <person name="Nakamura H."/>
            <person name="Ohtoshi R."/>
            <person name="Tomita M."/>
            <person name="Numata K."/>
            <person name="Arakawa K."/>
        </authorList>
    </citation>
    <scope>NUCLEOTIDE SEQUENCE [LARGE SCALE GENOMIC DNA]</scope>
</reference>